<feature type="domain" description="4Fe-4S ferredoxin-type" evidence="8">
    <location>
        <begin position="50"/>
        <end position="82"/>
    </location>
</feature>
<dbReference type="STRING" id="321763.SAMN04488692_10993"/>
<dbReference type="GO" id="GO:0046872">
    <property type="term" value="F:metal ion binding"/>
    <property type="evidence" value="ECO:0007669"/>
    <property type="project" value="UniProtKB-KW"/>
</dbReference>
<keyword evidence="6" id="KW-0408">Iron</keyword>
<evidence type="ECO:0000259" key="8">
    <source>
        <dbReference type="PROSITE" id="PS51379"/>
    </source>
</evidence>
<organism evidence="9 10">
    <name type="scientific">Halarsenatibacter silvermanii</name>
    <dbReference type="NCBI Taxonomy" id="321763"/>
    <lineage>
        <taxon>Bacteria</taxon>
        <taxon>Bacillati</taxon>
        <taxon>Bacillota</taxon>
        <taxon>Clostridia</taxon>
        <taxon>Halanaerobiales</taxon>
        <taxon>Halarsenatibacteraceae</taxon>
        <taxon>Halarsenatibacter</taxon>
    </lineage>
</organism>
<dbReference type="Proteomes" id="UP000199476">
    <property type="component" value="Unassembled WGS sequence"/>
</dbReference>
<evidence type="ECO:0000256" key="6">
    <source>
        <dbReference type="ARBA" id="ARBA00023004"/>
    </source>
</evidence>
<evidence type="ECO:0000256" key="7">
    <source>
        <dbReference type="ARBA" id="ARBA00023014"/>
    </source>
</evidence>
<dbReference type="InterPro" id="IPR050954">
    <property type="entry name" value="ET_IronSulfur_Cluster-Binding"/>
</dbReference>
<evidence type="ECO:0000256" key="5">
    <source>
        <dbReference type="ARBA" id="ARBA00022982"/>
    </source>
</evidence>
<dbReference type="RefSeq" id="WP_089759883.1">
    <property type="nucleotide sequence ID" value="NZ_FNGO01000009.1"/>
</dbReference>
<dbReference type="InterPro" id="IPR017900">
    <property type="entry name" value="4Fe4S_Fe_S_CS"/>
</dbReference>
<protein>
    <submittedName>
        <fullName evidence="9">Carbon-monoxide dehydrogenase iron sulfur subunit</fullName>
    </submittedName>
</protein>
<dbReference type="PANTHER" id="PTHR43177">
    <property type="entry name" value="PROTEIN NRFC"/>
    <property type="match status" value="1"/>
</dbReference>
<keyword evidence="7" id="KW-0411">Iron-sulfur</keyword>
<gene>
    <name evidence="9" type="ORF">SAMN04488692_10993</name>
</gene>
<keyword evidence="2" id="KW-0004">4Fe-4S</keyword>
<keyword evidence="10" id="KW-1185">Reference proteome</keyword>
<evidence type="ECO:0000256" key="4">
    <source>
        <dbReference type="ARBA" id="ARBA00022737"/>
    </source>
</evidence>
<accession>A0A1G9N3J3</accession>
<evidence type="ECO:0000256" key="2">
    <source>
        <dbReference type="ARBA" id="ARBA00022485"/>
    </source>
</evidence>
<keyword evidence="1" id="KW-0813">Transport</keyword>
<evidence type="ECO:0000256" key="1">
    <source>
        <dbReference type="ARBA" id="ARBA00022448"/>
    </source>
</evidence>
<name>A0A1G9N3J3_9FIRM</name>
<proteinExistence type="predicted"/>
<dbReference type="SUPFAM" id="SSF54862">
    <property type="entry name" value="4Fe-4S ferredoxins"/>
    <property type="match status" value="1"/>
</dbReference>
<dbReference type="GO" id="GO:0051539">
    <property type="term" value="F:4 iron, 4 sulfur cluster binding"/>
    <property type="evidence" value="ECO:0007669"/>
    <property type="project" value="UniProtKB-KW"/>
</dbReference>
<feature type="domain" description="4Fe-4S ferredoxin-type" evidence="8">
    <location>
        <begin position="84"/>
        <end position="113"/>
    </location>
</feature>
<dbReference type="OrthoDB" id="9810688at2"/>
<evidence type="ECO:0000313" key="10">
    <source>
        <dbReference type="Proteomes" id="UP000199476"/>
    </source>
</evidence>
<sequence>MKTVKIRTERCVGCRHCELACSLEHSPRGKIHALFQDSPPLPARISVRTGIDLLNFPLRCQHCEPAPCRGVCPSGAIFRDRTTEKVQVNEDDCISCGMCAMVCPYSAITFPVAGRETPAEKEKAPAYKCDDCLDRRQQDEIPACAEACRTGALEFGEIDEMVSAERDELAVLLTADASGKKSDRRPENMEKYRELKQKMAELGPFPASRKEE</sequence>
<evidence type="ECO:0000313" key="9">
    <source>
        <dbReference type="EMBL" id="SDL80944.1"/>
    </source>
</evidence>
<dbReference type="PROSITE" id="PS51379">
    <property type="entry name" value="4FE4S_FER_2"/>
    <property type="match status" value="3"/>
</dbReference>
<dbReference type="Pfam" id="PF13247">
    <property type="entry name" value="Fer4_11"/>
    <property type="match status" value="1"/>
</dbReference>
<keyword evidence="4" id="KW-0677">Repeat</keyword>
<keyword evidence="5" id="KW-0249">Electron transport</keyword>
<dbReference type="AlphaFoldDB" id="A0A1G9N3J3"/>
<dbReference type="InterPro" id="IPR017896">
    <property type="entry name" value="4Fe4S_Fe-S-bd"/>
</dbReference>
<keyword evidence="3" id="KW-0479">Metal-binding</keyword>
<reference evidence="9 10" key="1">
    <citation type="submission" date="2016-10" db="EMBL/GenBank/DDBJ databases">
        <authorList>
            <person name="de Groot N.N."/>
        </authorList>
    </citation>
    <scope>NUCLEOTIDE SEQUENCE [LARGE SCALE GENOMIC DNA]</scope>
    <source>
        <strain evidence="9 10">SLAS-1</strain>
    </source>
</reference>
<dbReference type="PROSITE" id="PS00198">
    <property type="entry name" value="4FE4S_FER_1"/>
    <property type="match status" value="1"/>
</dbReference>
<feature type="domain" description="4Fe-4S ferredoxin-type" evidence="8">
    <location>
        <begin position="2"/>
        <end position="31"/>
    </location>
</feature>
<dbReference type="EMBL" id="FNGO01000009">
    <property type="protein sequence ID" value="SDL80944.1"/>
    <property type="molecule type" value="Genomic_DNA"/>
</dbReference>
<dbReference type="CDD" id="cd16374">
    <property type="entry name" value="DMSOR_beta_like"/>
    <property type="match status" value="1"/>
</dbReference>
<dbReference type="PANTHER" id="PTHR43177:SF5">
    <property type="entry name" value="ANAEROBIC DIMETHYL SULFOXIDE REDUCTASE CHAIN B-RELATED"/>
    <property type="match status" value="1"/>
</dbReference>
<evidence type="ECO:0000256" key="3">
    <source>
        <dbReference type="ARBA" id="ARBA00022723"/>
    </source>
</evidence>
<dbReference type="Gene3D" id="3.30.70.20">
    <property type="match status" value="2"/>
</dbReference>